<feature type="domain" description="Rhodanese" evidence="3">
    <location>
        <begin position="166"/>
        <end position="277"/>
    </location>
</feature>
<dbReference type="PANTHER" id="PTHR11364">
    <property type="entry name" value="THIOSULFATE SULFERTANSFERASE"/>
    <property type="match status" value="1"/>
</dbReference>
<dbReference type="InterPro" id="IPR045078">
    <property type="entry name" value="TST/MPST-like"/>
</dbReference>
<dbReference type="InterPro" id="IPR001307">
    <property type="entry name" value="Thiosulphate_STrfase_CS"/>
</dbReference>
<sequence length="283" mass="29758">MSTVIVDAAAVKAELDQGNVPTLLDVRWKLGDDNGLEHYRAAHIPGAIYVDLDTELAAPATEERGRHPLPEIGALQDSVRRWGIDADTPVVVYDDNASQSAARAWWLLRWAGLDDVRILDGGLNAWTQAGYPVATGDEAAATDGTAQLSPGHLPVADIDATARAAAGSDTVVLDARAPERYRGEIEPVDRRAGHIPGAVSAPTAANVDDTGRFRSADQLRRRFADIGVTPGSTVVVYCGSGVTAAHEVAALTQAGTSAALFPGSWSQWSADDHRPVAVGDTPS</sequence>
<reference evidence="4" key="2">
    <citation type="submission" date="2020-09" db="EMBL/GenBank/DDBJ databases">
        <authorList>
            <person name="Sun Q."/>
            <person name="Zhou Y."/>
        </authorList>
    </citation>
    <scope>NUCLEOTIDE SEQUENCE</scope>
    <source>
        <strain evidence="4">CGMCC 1.12827</strain>
    </source>
</reference>
<dbReference type="EMBL" id="BMGC01000010">
    <property type="protein sequence ID" value="GGB30824.1"/>
    <property type="molecule type" value="Genomic_DNA"/>
</dbReference>
<gene>
    <name evidence="4" type="ORF">GCM10011489_18760</name>
</gene>
<name>A0A916WUG1_9ACTN</name>
<dbReference type="SUPFAM" id="SSF52821">
    <property type="entry name" value="Rhodanese/Cell cycle control phosphatase"/>
    <property type="match status" value="2"/>
</dbReference>
<feature type="domain" description="Rhodanese" evidence="3">
    <location>
        <begin position="17"/>
        <end position="135"/>
    </location>
</feature>
<evidence type="ECO:0000256" key="1">
    <source>
        <dbReference type="ARBA" id="ARBA00022679"/>
    </source>
</evidence>
<accession>A0A916WUG1</accession>
<dbReference type="PANTHER" id="PTHR11364:SF27">
    <property type="entry name" value="SULFURTRANSFERASE"/>
    <property type="match status" value="1"/>
</dbReference>
<dbReference type="Proteomes" id="UP000621454">
    <property type="component" value="Unassembled WGS sequence"/>
</dbReference>
<keyword evidence="1" id="KW-0808">Transferase</keyword>
<comment type="caution">
    <text evidence="4">The sequence shown here is derived from an EMBL/GenBank/DDBJ whole genome shotgun (WGS) entry which is preliminary data.</text>
</comment>
<protein>
    <submittedName>
        <fullName evidence="4">Sulfurtransferase</fullName>
    </submittedName>
</protein>
<dbReference type="PROSITE" id="PS00380">
    <property type="entry name" value="RHODANESE_1"/>
    <property type="match status" value="1"/>
</dbReference>
<dbReference type="Pfam" id="PF00581">
    <property type="entry name" value="Rhodanese"/>
    <property type="match status" value="2"/>
</dbReference>
<dbReference type="InterPro" id="IPR001763">
    <property type="entry name" value="Rhodanese-like_dom"/>
</dbReference>
<dbReference type="Gene3D" id="3.40.250.10">
    <property type="entry name" value="Rhodanese-like domain"/>
    <property type="match status" value="2"/>
</dbReference>
<evidence type="ECO:0000313" key="5">
    <source>
        <dbReference type="Proteomes" id="UP000621454"/>
    </source>
</evidence>
<keyword evidence="2" id="KW-0677">Repeat</keyword>
<dbReference type="InterPro" id="IPR036873">
    <property type="entry name" value="Rhodanese-like_dom_sf"/>
</dbReference>
<proteinExistence type="predicted"/>
<dbReference type="GO" id="GO:0004792">
    <property type="term" value="F:thiosulfate-cyanide sulfurtransferase activity"/>
    <property type="evidence" value="ECO:0007669"/>
    <property type="project" value="InterPro"/>
</dbReference>
<dbReference type="CDD" id="cd01448">
    <property type="entry name" value="TST_Repeat_1"/>
    <property type="match status" value="1"/>
</dbReference>
<dbReference type="PROSITE" id="PS50206">
    <property type="entry name" value="RHODANESE_3"/>
    <property type="match status" value="2"/>
</dbReference>
<evidence type="ECO:0000256" key="2">
    <source>
        <dbReference type="ARBA" id="ARBA00022737"/>
    </source>
</evidence>
<evidence type="ECO:0000313" key="4">
    <source>
        <dbReference type="EMBL" id="GGB30824.1"/>
    </source>
</evidence>
<keyword evidence="5" id="KW-1185">Reference proteome</keyword>
<dbReference type="RefSeq" id="WP_229742341.1">
    <property type="nucleotide sequence ID" value="NZ_BMGC01000010.1"/>
</dbReference>
<reference evidence="4" key="1">
    <citation type="journal article" date="2014" name="Int. J. Syst. Evol. Microbiol.">
        <title>Complete genome sequence of Corynebacterium casei LMG S-19264T (=DSM 44701T), isolated from a smear-ripened cheese.</title>
        <authorList>
            <consortium name="US DOE Joint Genome Institute (JGI-PGF)"/>
            <person name="Walter F."/>
            <person name="Albersmeier A."/>
            <person name="Kalinowski J."/>
            <person name="Ruckert C."/>
        </authorList>
    </citation>
    <scope>NUCLEOTIDE SEQUENCE</scope>
    <source>
        <strain evidence="4">CGMCC 1.12827</strain>
    </source>
</reference>
<dbReference type="AlphaFoldDB" id="A0A916WUG1"/>
<dbReference type="SMART" id="SM00450">
    <property type="entry name" value="RHOD"/>
    <property type="match status" value="2"/>
</dbReference>
<organism evidence="4 5">
    <name type="scientific">Gordonia jinhuaensis</name>
    <dbReference type="NCBI Taxonomy" id="1517702"/>
    <lineage>
        <taxon>Bacteria</taxon>
        <taxon>Bacillati</taxon>
        <taxon>Actinomycetota</taxon>
        <taxon>Actinomycetes</taxon>
        <taxon>Mycobacteriales</taxon>
        <taxon>Gordoniaceae</taxon>
        <taxon>Gordonia</taxon>
    </lineage>
</organism>
<evidence type="ECO:0000259" key="3">
    <source>
        <dbReference type="PROSITE" id="PS50206"/>
    </source>
</evidence>
<dbReference type="CDD" id="cd01449">
    <property type="entry name" value="TST_Repeat_2"/>
    <property type="match status" value="1"/>
</dbReference>